<dbReference type="RefSeq" id="WP_074233655.1">
    <property type="nucleotide sequence ID" value="NZ_FSRK01000001.1"/>
</dbReference>
<dbReference type="OrthoDB" id="8910972at2"/>
<reference evidence="2" key="1">
    <citation type="submission" date="2016-11" db="EMBL/GenBank/DDBJ databases">
        <authorList>
            <person name="Varghese N."/>
            <person name="Submissions S."/>
        </authorList>
    </citation>
    <scope>NUCLEOTIDE SEQUENCE [LARGE SCALE GENOMIC DNA]</scope>
    <source>
        <strain evidence="2">DSM 27623</strain>
    </source>
</reference>
<evidence type="ECO:0000313" key="1">
    <source>
        <dbReference type="EMBL" id="SIN87136.1"/>
    </source>
</evidence>
<name>A0A1N6EVW8_9FLAO</name>
<evidence type="ECO:0008006" key="3">
    <source>
        <dbReference type="Google" id="ProtNLM"/>
    </source>
</evidence>
<dbReference type="EMBL" id="FSRK01000001">
    <property type="protein sequence ID" value="SIN87136.1"/>
    <property type="molecule type" value="Genomic_DNA"/>
</dbReference>
<proteinExistence type="predicted"/>
<dbReference type="Proteomes" id="UP000185207">
    <property type="component" value="Unassembled WGS sequence"/>
</dbReference>
<protein>
    <recommendedName>
        <fullName evidence="3">CD-NTase-associated protein 12/Pycsar effector protein TIR domain-containing protein</fullName>
    </recommendedName>
</protein>
<accession>A0A1N6EVW8</accession>
<organism evidence="1 2">
    <name type="scientific">Epilithonimonas zeae</name>
    <dbReference type="NCBI Taxonomy" id="1416779"/>
    <lineage>
        <taxon>Bacteria</taxon>
        <taxon>Pseudomonadati</taxon>
        <taxon>Bacteroidota</taxon>
        <taxon>Flavobacteriia</taxon>
        <taxon>Flavobacteriales</taxon>
        <taxon>Weeksellaceae</taxon>
        <taxon>Chryseobacterium group</taxon>
        <taxon>Epilithonimonas</taxon>
    </lineage>
</organism>
<evidence type="ECO:0000313" key="2">
    <source>
        <dbReference type="Proteomes" id="UP000185207"/>
    </source>
</evidence>
<dbReference type="STRING" id="1416779.SAMN05444409_0885"/>
<sequence>MTIFFSWQSDLNLKNNKNFIEGCIKTALGEFNNENKVLVDFTLDKDTSGEPGNPEIINTILNKIDNSRMFICDLSIINSDYYGRKTPNPNVIFELGYAIKSLGWEKIVCIFNQEFGLAEDLPFDIKHRRLIGYNLNSKDKQVEKKKIVAAIKANLTILRDRGLLHDELEDYFKRDIDTEFLTITNHFRKIVLNTSSSNLLSDTGLVLSLSEEVLKCNIANRNILGFHLFKNFELNAQSLKKQIDNIISVSNFKKEKIVTLVKFKEWLDWYNAFTNGRNCYDLFIKGNEAVGFKIISSNNPELPDRMMLGKLLPNDKLMVADFGDIKLKERIQHSTHLHQVNQKYIDNYSKLLFGFIEITNEWLDKTGGEFIVDTFNKFEMK</sequence>
<gene>
    <name evidence="1" type="ORF">SAMN05444409_0885</name>
</gene>
<keyword evidence="2" id="KW-1185">Reference proteome</keyword>
<dbReference type="AlphaFoldDB" id="A0A1N6EVW8"/>